<dbReference type="STRING" id="81569.RUM4293_03761"/>
<feature type="transmembrane region" description="Helical" evidence="1">
    <location>
        <begin position="17"/>
        <end position="35"/>
    </location>
</feature>
<dbReference type="EMBL" id="CYPU01000031">
    <property type="protein sequence ID" value="CUH47676.1"/>
    <property type="molecule type" value="Genomic_DNA"/>
</dbReference>
<evidence type="ECO:0000313" key="3">
    <source>
        <dbReference type="Proteomes" id="UP000050783"/>
    </source>
</evidence>
<reference evidence="2 3" key="1">
    <citation type="submission" date="2015-09" db="EMBL/GenBank/DDBJ databases">
        <authorList>
            <consortium name="Swine Surveillance"/>
        </authorList>
    </citation>
    <scope>NUCLEOTIDE SEQUENCE [LARGE SCALE GENOMIC DNA]</scope>
    <source>
        <strain evidence="2 3">CECT 4292</strain>
    </source>
</reference>
<dbReference type="OrthoDB" id="7862519at2"/>
<name>A0A0N7LQD0_9RHOB</name>
<protein>
    <submittedName>
        <fullName evidence="2">Uncharacterized protein</fullName>
    </submittedName>
</protein>
<dbReference type="Proteomes" id="UP000050783">
    <property type="component" value="Unassembled WGS sequence"/>
</dbReference>
<keyword evidence="1" id="KW-0812">Transmembrane</keyword>
<accession>A0A0N7LQD0</accession>
<organism evidence="2 3">
    <name type="scientific">Ruegeria atlantica</name>
    <dbReference type="NCBI Taxonomy" id="81569"/>
    <lineage>
        <taxon>Bacteria</taxon>
        <taxon>Pseudomonadati</taxon>
        <taxon>Pseudomonadota</taxon>
        <taxon>Alphaproteobacteria</taxon>
        <taxon>Rhodobacterales</taxon>
        <taxon>Roseobacteraceae</taxon>
        <taxon>Ruegeria</taxon>
    </lineage>
</organism>
<dbReference type="RefSeq" id="WP_058277366.1">
    <property type="nucleotide sequence ID" value="NZ_CYPU01000031.1"/>
</dbReference>
<evidence type="ECO:0000313" key="2">
    <source>
        <dbReference type="EMBL" id="CUH47676.1"/>
    </source>
</evidence>
<feature type="transmembrane region" description="Helical" evidence="1">
    <location>
        <begin position="41"/>
        <end position="59"/>
    </location>
</feature>
<evidence type="ECO:0000256" key="1">
    <source>
        <dbReference type="SAM" id="Phobius"/>
    </source>
</evidence>
<proteinExistence type="predicted"/>
<sequence>MQQEILATVRPSSSRRWIGVGMLSTVGVLVIYVALTTPPEPAWLVFLLVVGVAAFWLAYRMWQATSDWIELTETELRTGSGQVIARVEDIESIDQGVFAFKPSNGFLLKTTESAENSWAPGLWWRLGRRVGIGGLTTAAETKFMLQVLHPLVLHPADKNA</sequence>
<keyword evidence="1" id="KW-1133">Transmembrane helix</keyword>
<dbReference type="GeneID" id="55493078"/>
<gene>
    <name evidence="2" type="ORF">RUA4292_01848</name>
</gene>
<dbReference type="AlphaFoldDB" id="A0A0N7LQD0"/>
<keyword evidence="1" id="KW-0472">Membrane</keyword>